<dbReference type="PROSITE" id="PS50125">
    <property type="entry name" value="GUANYLATE_CYCLASE_2"/>
    <property type="match status" value="1"/>
</dbReference>
<dbReference type="InterPro" id="IPR027417">
    <property type="entry name" value="P-loop_NTPase"/>
</dbReference>
<dbReference type="Gene3D" id="3.40.50.300">
    <property type="entry name" value="P-loop containing nucleotide triphosphate hydrolases"/>
    <property type="match status" value="1"/>
</dbReference>
<name>A0AAJ1S5G5_9MYCO</name>
<evidence type="ECO:0000313" key="4">
    <source>
        <dbReference type="Proteomes" id="UP000465240"/>
    </source>
</evidence>
<dbReference type="RefSeq" id="WP_120791534.1">
    <property type="nucleotide sequence ID" value="NZ_BLKX01000001.1"/>
</dbReference>
<dbReference type="InterPro" id="IPR011990">
    <property type="entry name" value="TPR-like_helical_dom_sf"/>
</dbReference>
<dbReference type="InterPro" id="IPR058852">
    <property type="entry name" value="HTH_77"/>
</dbReference>
<dbReference type="SMART" id="SM00044">
    <property type="entry name" value="CYCc"/>
    <property type="match status" value="1"/>
</dbReference>
<sequence>MSAPAEAAPAGVVTFLFTDVEGSTRRWETDAEAMRAALAAHDETLRETVAAHGGFLFKHTGDGICAAFSSPSSAVETAITAQRALKLPVRMGLATGEAEVRGGDYFGTVLNRAARVMAAGHGGQILVAESTAVLLSGVDMVSLGPRRLRDVPIPVVLYQVRAPGLATDFPPLRALVAGPGNLRRATTSLIGRESHVEELASTVSTHRLVTLTGVGGVGKTRLATEVAARLADEYPDGIWLFELAAVTDPAAVPDAVAATLGIAQQPGKTTAESVAAAQEGRIRFLIFDNCEHVRDAAAELIDAILADSDTVRIVATSREGLGLADEQLWLVPSLDVRSGVNSSAVALFAERTNAVSPGFSLERAEDIDAVVEICRRLDGIPLAIELAASRMASMTAREIRDRLDQRFRLLIGSRRGIERHHTLRHAVGWSYDLLSEAEKVLLARYSVFSGGFDLRSACAVAESDDEFATLNLLDALVRKSLLNADRSGGSTRFSMLETIRQFAEDQLVAAGTADAARAAHARYFASREADLLALWDGPGQRDAYGWFTTEFANLRAAYRWAADHGELNAAISMAWYAMFFGVWVEQYESVVWCEEMIKLARPVRHPRLRQLYVAAAQSFATGRVVDALAYFEAGEQLSESDDFDAVTYEGEYSSGVVLSVAGHPEQWVDLCRRGIAEGTGARVITRACLCIALYQSGKWDEARAVSEGLLAAAASTDNPNTACFALLGYGTSHINSDPVAAYHAFSRALTIARETGNRQMESTMLTMLGIVAANENDPFFGAAGDNNIGALEYLSVAIRRYHDAGNVVMIQNPLAVLAALLDRLGRQRQAAIVTGFALSEMVRAGYPQIIAMITHLREVLGEQTYESLAREGEAMTVAAIVTYAYDQIDQLRTELEHHG</sequence>
<dbReference type="Pfam" id="PF00211">
    <property type="entry name" value="Guanylate_cyc"/>
    <property type="match status" value="1"/>
</dbReference>
<reference evidence="2 4" key="1">
    <citation type="journal article" date="2019" name="Emerg. Microbes Infect.">
        <title>Comprehensive subspecies identification of 175 nontuberculous mycobacteria species based on 7547 genomic profiles.</title>
        <authorList>
            <person name="Matsumoto Y."/>
            <person name="Kinjo T."/>
            <person name="Motooka D."/>
            <person name="Nabeya D."/>
            <person name="Jung N."/>
            <person name="Uechi K."/>
            <person name="Horii T."/>
            <person name="Iida T."/>
            <person name="Fujita J."/>
            <person name="Nakamura S."/>
        </authorList>
    </citation>
    <scope>NUCLEOTIDE SEQUENCE [LARGE SCALE GENOMIC DNA]</scope>
    <source>
        <strain evidence="2 4">JCM 18565</strain>
    </source>
</reference>
<dbReference type="EMBL" id="BLKX01000001">
    <property type="protein sequence ID" value="GFG76897.1"/>
    <property type="molecule type" value="Genomic_DNA"/>
</dbReference>
<dbReference type="CDD" id="cd07302">
    <property type="entry name" value="CHD"/>
    <property type="match status" value="1"/>
</dbReference>
<dbReference type="SUPFAM" id="SSF52540">
    <property type="entry name" value="P-loop containing nucleoside triphosphate hydrolases"/>
    <property type="match status" value="1"/>
</dbReference>
<evidence type="ECO:0000313" key="5">
    <source>
        <dbReference type="Proteomes" id="UP001229081"/>
    </source>
</evidence>
<accession>A0AAJ1S5G5</accession>
<dbReference type="PANTHER" id="PTHR47691:SF3">
    <property type="entry name" value="HTH-TYPE TRANSCRIPTIONAL REGULATOR RV0890C-RELATED"/>
    <property type="match status" value="1"/>
</dbReference>
<dbReference type="GO" id="GO:0004016">
    <property type="term" value="F:adenylate cyclase activity"/>
    <property type="evidence" value="ECO:0007669"/>
    <property type="project" value="UniProtKB-ARBA"/>
</dbReference>
<feature type="domain" description="Guanylate cyclase" evidence="1">
    <location>
        <begin position="14"/>
        <end position="117"/>
    </location>
</feature>
<reference evidence="2" key="2">
    <citation type="submission" date="2020-02" db="EMBL/GenBank/DDBJ databases">
        <authorList>
            <person name="Matsumoto Y."/>
            <person name="Kinjo T."/>
            <person name="Motooka D."/>
            <person name="Nabeya D."/>
            <person name="Jung N."/>
            <person name="Uechi K."/>
            <person name="Horii T."/>
            <person name="Iida T."/>
            <person name="Fujita J."/>
            <person name="Nakamura S."/>
        </authorList>
    </citation>
    <scope>NUCLEOTIDE SEQUENCE</scope>
    <source>
        <strain evidence="2">JCM 18565</strain>
    </source>
</reference>
<dbReference type="GO" id="GO:0035556">
    <property type="term" value="P:intracellular signal transduction"/>
    <property type="evidence" value="ECO:0007669"/>
    <property type="project" value="InterPro"/>
</dbReference>
<keyword evidence="4" id="KW-1185">Reference proteome</keyword>
<proteinExistence type="predicted"/>
<reference evidence="3" key="3">
    <citation type="submission" date="2023-06" db="EMBL/GenBank/DDBJ databases">
        <title>Identification of two novel mycobacterium reveal diversities and complexities of Mycobacterium gordonae clade.</title>
        <authorList>
            <person name="Matsumoto Y."/>
            <person name="Nakamura S."/>
            <person name="Motooka D."/>
            <person name="Fukushima K."/>
        </authorList>
    </citation>
    <scope>NUCLEOTIDE SEQUENCE</scope>
    <source>
        <strain evidence="3">TY812</strain>
    </source>
</reference>
<protein>
    <submittedName>
        <fullName evidence="3">Adenylate/guanylate cyclase domain-containing protein</fullName>
    </submittedName>
</protein>
<dbReference type="Gene3D" id="3.30.70.1230">
    <property type="entry name" value="Nucleotide cyclase"/>
    <property type="match status" value="2"/>
</dbReference>
<dbReference type="KEGG" id="mpag:C0J29_03445"/>
<dbReference type="SUPFAM" id="SSF55073">
    <property type="entry name" value="Nucleotide cyclase"/>
    <property type="match status" value="1"/>
</dbReference>
<organism evidence="3 5">
    <name type="scientific">Mycobacterium paragordonae</name>
    <dbReference type="NCBI Taxonomy" id="1389713"/>
    <lineage>
        <taxon>Bacteria</taxon>
        <taxon>Bacillati</taxon>
        <taxon>Actinomycetota</taxon>
        <taxon>Actinomycetes</taxon>
        <taxon>Mycobacteriales</taxon>
        <taxon>Mycobacteriaceae</taxon>
        <taxon>Mycobacterium</taxon>
    </lineage>
</organism>
<evidence type="ECO:0000313" key="3">
    <source>
        <dbReference type="EMBL" id="MDP7737327.1"/>
    </source>
</evidence>
<dbReference type="Proteomes" id="UP001229081">
    <property type="component" value="Unassembled WGS sequence"/>
</dbReference>
<dbReference type="Gene3D" id="1.25.40.10">
    <property type="entry name" value="Tetratricopeptide repeat domain"/>
    <property type="match status" value="1"/>
</dbReference>
<dbReference type="EMBL" id="JAUFSA010000001">
    <property type="protein sequence ID" value="MDP7737327.1"/>
    <property type="molecule type" value="Genomic_DNA"/>
</dbReference>
<dbReference type="AlphaFoldDB" id="A0AAJ1S5G5"/>
<dbReference type="SUPFAM" id="SSF48452">
    <property type="entry name" value="TPR-like"/>
    <property type="match status" value="2"/>
</dbReference>
<comment type="caution">
    <text evidence="3">The sequence shown here is derived from an EMBL/GenBank/DDBJ whole genome shotgun (WGS) entry which is preliminary data.</text>
</comment>
<dbReference type="InterPro" id="IPR029787">
    <property type="entry name" value="Nucleotide_cyclase"/>
</dbReference>
<dbReference type="InterPro" id="IPR001054">
    <property type="entry name" value="A/G_cyclase"/>
</dbReference>
<gene>
    <name evidence="2" type="ORF">MPRG_01730</name>
    <name evidence="3" type="ORF">QXL92_21505</name>
</gene>
<evidence type="ECO:0000259" key="1">
    <source>
        <dbReference type="PROSITE" id="PS50125"/>
    </source>
</evidence>
<dbReference type="Proteomes" id="UP000465240">
    <property type="component" value="Unassembled WGS sequence"/>
</dbReference>
<evidence type="ECO:0000313" key="2">
    <source>
        <dbReference type="EMBL" id="GFG76897.1"/>
    </source>
</evidence>
<dbReference type="PANTHER" id="PTHR47691">
    <property type="entry name" value="REGULATOR-RELATED"/>
    <property type="match status" value="1"/>
</dbReference>
<dbReference type="Pfam" id="PF25872">
    <property type="entry name" value="HTH_77"/>
    <property type="match status" value="1"/>
</dbReference>
<dbReference type="GO" id="GO:0009190">
    <property type="term" value="P:cyclic nucleotide biosynthetic process"/>
    <property type="evidence" value="ECO:0007669"/>
    <property type="project" value="InterPro"/>
</dbReference>